<evidence type="ECO:0000256" key="1">
    <source>
        <dbReference type="SAM" id="MobiDB-lite"/>
    </source>
</evidence>
<dbReference type="Proteomes" id="UP001232148">
    <property type="component" value="Unassembled WGS sequence"/>
</dbReference>
<feature type="region of interest" description="Disordered" evidence="1">
    <location>
        <begin position="48"/>
        <end position="68"/>
    </location>
</feature>
<comment type="caution">
    <text evidence="2">The sequence shown here is derived from an EMBL/GenBank/DDBJ whole genome shotgun (WGS) entry which is preliminary data.</text>
</comment>
<reference evidence="2" key="1">
    <citation type="submission" date="2021-06" db="EMBL/GenBank/DDBJ databases">
        <title>Comparative genomics, transcriptomics and evolutionary studies reveal genomic signatures of adaptation to plant cell wall in hemibiotrophic fungi.</title>
        <authorList>
            <consortium name="DOE Joint Genome Institute"/>
            <person name="Baroncelli R."/>
            <person name="Diaz J.F."/>
            <person name="Benocci T."/>
            <person name="Peng M."/>
            <person name="Battaglia E."/>
            <person name="Haridas S."/>
            <person name="Andreopoulos W."/>
            <person name="Labutti K."/>
            <person name="Pangilinan J."/>
            <person name="Floch G.L."/>
            <person name="Makela M.R."/>
            <person name="Henrissat B."/>
            <person name="Grigoriev I.V."/>
            <person name="Crouch J.A."/>
            <person name="De Vries R.P."/>
            <person name="Sukno S.A."/>
            <person name="Thon M.R."/>
        </authorList>
    </citation>
    <scope>NUCLEOTIDE SEQUENCE</scope>
    <source>
        <strain evidence="2">MAFF235873</strain>
    </source>
</reference>
<protein>
    <submittedName>
        <fullName evidence="2">Uncharacterized protein</fullName>
    </submittedName>
</protein>
<keyword evidence="3" id="KW-1185">Reference proteome</keyword>
<accession>A0AAD9M0Y2</accession>
<dbReference type="EMBL" id="MU842945">
    <property type="protein sequence ID" value="KAK2025108.1"/>
    <property type="molecule type" value="Genomic_DNA"/>
</dbReference>
<dbReference type="AlphaFoldDB" id="A0AAD9M0Y2"/>
<evidence type="ECO:0000313" key="3">
    <source>
        <dbReference type="Proteomes" id="UP001232148"/>
    </source>
</evidence>
<organism evidence="2 3">
    <name type="scientific">Colletotrichum zoysiae</name>
    <dbReference type="NCBI Taxonomy" id="1216348"/>
    <lineage>
        <taxon>Eukaryota</taxon>
        <taxon>Fungi</taxon>
        <taxon>Dikarya</taxon>
        <taxon>Ascomycota</taxon>
        <taxon>Pezizomycotina</taxon>
        <taxon>Sordariomycetes</taxon>
        <taxon>Hypocreomycetidae</taxon>
        <taxon>Glomerellales</taxon>
        <taxon>Glomerellaceae</taxon>
        <taxon>Colletotrichum</taxon>
        <taxon>Colletotrichum graminicola species complex</taxon>
    </lineage>
</organism>
<evidence type="ECO:0000313" key="2">
    <source>
        <dbReference type="EMBL" id="KAK2025108.1"/>
    </source>
</evidence>
<gene>
    <name evidence="2" type="ORF">LX32DRAFT_703987</name>
</gene>
<proteinExistence type="predicted"/>
<sequence length="282" mass="32629">MDSAEIFKRYDAIIRVKLNRDSIPADGKKSTDELDNLVTKDIKQKGPSVNVVSSSAEQKKAKGGLGNGQTTQWIPEVKRLVQFRDLRNQGHVLPAEKFSRRKRQVEKNIDHPWRGYTVILCRVFDADPSLREYRLELQSSRECKIFKKIGRPYQELNLDATPIVIKHPFLCLFHLRDQLKALKDSTDTDTAKKQELSELLSFTSTEPTLKRIIEPYDELVPKGKIRRNLHWTFIRPYEFVYRRFGTSPQNNYVDEECVFVTEVEERAIVNPSIPGITDPCPV</sequence>
<name>A0AAD9M0Y2_9PEZI</name>